<feature type="compositionally biased region" description="Low complexity" evidence="10">
    <location>
        <begin position="366"/>
        <end position="376"/>
    </location>
</feature>
<protein>
    <submittedName>
        <fullName evidence="12">Pheromone B beta 2 receptor</fullName>
    </submittedName>
</protein>
<name>D8QF30_SCHCM</name>
<dbReference type="CDD" id="cd14966">
    <property type="entry name" value="7tmD_STE3"/>
    <property type="match status" value="1"/>
</dbReference>
<feature type="transmembrane region" description="Helical" evidence="11">
    <location>
        <begin position="72"/>
        <end position="91"/>
    </location>
</feature>
<feature type="compositionally biased region" description="Low complexity" evidence="10">
    <location>
        <begin position="431"/>
        <end position="444"/>
    </location>
</feature>
<proteinExistence type="inferred from homology"/>
<feature type="transmembrane region" description="Helical" evidence="11">
    <location>
        <begin position="40"/>
        <end position="60"/>
    </location>
</feature>
<dbReference type="Proteomes" id="UP000007431">
    <property type="component" value="Unassembled WGS sequence"/>
</dbReference>
<dbReference type="PRINTS" id="PR00899">
    <property type="entry name" value="GPCRSTE3"/>
</dbReference>
<evidence type="ECO:0000256" key="4">
    <source>
        <dbReference type="ARBA" id="ARBA00022692"/>
    </source>
</evidence>
<dbReference type="PANTHER" id="PTHR28097:SF1">
    <property type="entry name" value="PHEROMONE A FACTOR RECEPTOR"/>
    <property type="match status" value="1"/>
</dbReference>
<evidence type="ECO:0000256" key="7">
    <source>
        <dbReference type="ARBA" id="ARBA00023136"/>
    </source>
</evidence>
<evidence type="ECO:0000256" key="8">
    <source>
        <dbReference type="ARBA" id="ARBA00023170"/>
    </source>
</evidence>
<dbReference type="InterPro" id="IPR000481">
    <property type="entry name" value="GPCR_Pheromne_B_alpha_rcpt"/>
</dbReference>
<dbReference type="InterPro" id="IPR001499">
    <property type="entry name" value="GPCR_STE3"/>
</dbReference>
<feature type="transmembrane region" description="Helical" evidence="11">
    <location>
        <begin position="164"/>
        <end position="186"/>
    </location>
</feature>
<evidence type="ECO:0000256" key="2">
    <source>
        <dbReference type="ARBA" id="ARBA00011085"/>
    </source>
</evidence>
<dbReference type="OrthoDB" id="2874149at2759"/>
<dbReference type="FunCoup" id="D8QF30">
    <property type="interactions" value="91"/>
</dbReference>
<evidence type="ECO:0000256" key="9">
    <source>
        <dbReference type="ARBA" id="ARBA00023224"/>
    </source>
</evidence>
<dbReference type="GeneID" id="9591733"/>
<evidence type="ECO:0000313" key="13">
    <source>
        <dbReference type="Proteomes" id="UP000007431"/>
    </source>
</evidence>
<sequence length="629" mass="69595">MYSNDPTYPLFPTFAFLGFVLSLVPLPWHIQAWNSGTCAYMLWTATACLISFVNSVVWRGNALNIAPIWCDISSKLLLGVSIGIPASGLCISRRLYKISSMRSVSITRQDKIRAICIDISIAVGIPILVMILHVIVQPHRFDILEDVGCYAAIYITLPAYFLFFMWPLVLGAFSFVFSALCLRAFYIRRLQFAQILAHNKSLDTSRYMRLMLLAILDMCCTIPLGALSIYLSSHGIKLSPWISWADTHYDFGRVEQVPSIIWRSDATYRSSVELTRWLPVVCAFLFFALFGFANEAKKFYSEKYAVVAKKVAPVLPSSEKLKAFKLAHPKWDNKDVKNVPGGLPVYMPKGGSDVFPARKMKDTFDSSTAADSSMSFDPEKGVPLPSSPATTAPPDYDYPGNNDYSGDDIISHYPGDGNNSLPVHVIPPSPQSSGSGSSPSSSRRSSTEIEHREFSFQRLPSRSILAGPSTSSMHSQSISSFREDVMSSLHAHTASSFKTAPSSHSATSPAVPTLQNVPPRTSSYRPPQHSRSQSSLHSLATTLASTASGRDVIYIYDAYDSSPSFEHATYEQLPEHETPPFSNLAPVADEQRRSRRPATPLPPLFTARRERSPSSVRVTVRTERDEEGS</sequence>
<feature type="transmembrane region" description="Helical" evidence="11">
    <location>
        <begin position="274"/>
        <end position="293"/>
    </location>
</feature>
<reference evidence="12 13" key="1">
    <citation type="journal article" date="2010" name="Nat. Biotechnol.">
        <title>Genome sequence of the model mushroom Schizophyllum commune.</title>
        <authorList>
            <person name="Ohm R.A."/>
            <person name="de Jong J.F."/>
            <person name="Lugones L.G."/>
            <person name="Aerts A."/>
            <person name="Kothe E."/>
            <person name="Stajich J.E."/>
            <person name="de Vries R.P."/>
            <person name="Record E."/>
            <person name="Levasseur A."/>
            <person name="Baker S.E."/>
            <person name="Bartholomew K.A."/>
            <person name="Coutinho P.M."/>
            <person name="Erdmann S."/>
            <person name="Fowler T.J."/>
            <person name="Gathman A.C."/>
            <person name="Lombard V."/>
            <person name="Henrissat B."/>
            <person name="Knabe N."/>
            <person name="Kuees U."/>
            <person name="Lilly W.W."/>
            <person name="Lindquist E."/>
            <person name="Lucas S."/>
            <person name="Magnuson J.K."/>
            <person name="Piumi F."/>
            <person name="Raudaskoski M."/>
            <person name="Salamov A."/>
            <person name="Schmutz J."/>
            <person name="Schwarze F.W.M.R."/>
            <person name="vanKuyk P.A."/>
            <person name="Horton J.S."/>
            <person name="Grigoriev I.V."/>
            <person name="Woesten H.A.B."/>
        </authorList>
    </citation>
    <scope>NUCLEOTIDE SEQUENCE [LARGE SCALE GENOMIC DNA]</scope>
    <source>
        <strain evidence="13">H4-8 / FGSC 9210</strain>
    </source>
</reference>
<dbReference type="GO" id="GO:0005886">
    <property type="term" value="C:plasma membrane"/>
    <property type="evidence" value="ECO:0007669"/>
    <property type="project" value="TreeGrafter"/>
</dbReference>
<evidence type="ECO:0000256" key="6">
    <source>
        <dbReference type="ARBA" id="ARBA00023040"/>
    </source>
</evidence>
<feature type="compositionally biased region" description="Low complexity" evidence="10">
    <location>
        <begin position="522"/>
        <end position="538"/>
    </location>
</feature>
<keyword evidence="5 11" id="KW-1133">Transmembrane helix</keyword>
<keyword evidence="8 12" id="KW-0675">Receptor</keyword>
<feature type="transmembrane region" description="Helical" evidence="11">
    <location>
        <begin position="207"/>
        <end position="231"/>
    </location>
</feature>
<feature type="transmembrane region" description="Helical" evidence="11">
    <location>
        <begin position="6"/>
        <end position="28"/>
    </location>
</feature>
<dbReference type="eggNOG" id="ENOG502S44N">
    <property type="taxonomic scope" value="Eukaryota"/>
</dbReference>
<keyword evidence="13" id="KW-1185">Reference proteome</keyword>
<comment type="similarity">
    <text evidence="2">Belongs to the G-protein coupled receptor 4 family.</text>
</comment>
<feature type="region of interest" description="Disordered" evidence="10">
    <location>
        <begin position="570"/>
        <end position="629"/>
    </location>
</feature>
<dbReference type="GO" id="GO:0004934">
    <property type="term" value="F:mating-type alpha-factor pheromone receptor activity"/>
    <property type="evidence" value="ECO:0007669"/>
    <property type="project" value="InterPro"/>
</dbReference>
<dbReference type="PANTHER" id="PTHR28097">
    <property type="entry name" value="PHEROMONE A FACTOR RECEPTOR"/>
    <property type="match status" value="1"/>
</dbReference>
<dbReference type="OMA" id="HRHASID"/>
<dbReference type="AlphaFoldDB" id="D8QF30"/>
<dbReference type="InParanoid" id="D8QF30"/>
<evidence type="ECO:0000256" key="10">
    <source>
        <dbReference type="SAM" id="MobiDB-lite"/>
    </source>
</evidence>
<dbReference type="RefSeq" id="XP_003028243.1">
    <property type="nucleotide sequence ID" value="XM_003028197.2"/>
</dbReference>
<dbReference type="VEuPathDB" id="FungiDB:SCHCODRAFT_01238578"/>
<keyword evidence="4 11" id="KW-0812">Transmembrane</keyword>
<feature type="transmembrane region" description="Helical" evidence="11">
    <location>
        <begin position="112"/>
        <end position="136"/>
    </location>
</feature>
<dbReference type="EMBL" id="GL377311">
    <property type="protein sequence ID" value="EFI93340.1"/>
    <property type="molecule type" value="Genomic_DNA"/>
</dbReference>
<keyword evidence="9" id="KW-0807">Transducer</keyword>
<evidence type="ECO:0000256" key="5">
    <source>
        <dbReference type="ARBA" id="ARBA00022989"/>
    </source>
</evidence>
<organism evidence="13">
    <name type="scientific">Schizophyllum commune (strain H4-8 / FGSC 9210)</name>
    <name type="common">Split gill fungus</name>
    <dbReference type="NCBI Taxonomy" id="578458"/>
    <lineage>
        <taxon>Eukaryota</taxon>
        <taxon>Fungi</taxon>
        <taxon>Dikarya</taxon>
        <taxon>Basidiomycota</taxon>
        <taxon>Agaricomycotina</taxon>
        <taxon>Agaricomycetes</taxon>
        <taxon>Agaricomycetidae</taxon>
        <taxon>Agaricales</taxon>
        <taxon>Schizophyllaceae</taxon>
        <taxon>Schizophyllum</taxon>
    </lineage>
</organism>
<evidence type="ECO:0000313" key="12">
    <source>
        <dbReference type="EMBL" id="EFI93340.1"/>
    </source>
</evidence>
<keyword evidence="3" id="KW-0589">Pheromone response</keyword>
<dbReference type="Pfam" id="PF02076">
    <property type="entry name" value="STE3"/>
    <property type="match status" value="1"/>
</dbReference>
<feature type="compositionally biased region" description="Basic and acidic residues" evidence="10">
    <location>
        <begin position="445"/>
        <end position="455"/>
    </location>
</feature>
<dbReference type="GO" id="GO:0000750">
    <property type="term" value="P:pheromone-dependent signal transduction involved in conjugation with cellular fusion"/>
    <property type="evidence" value="ECO:0007669"/>
    <property type="project" value="TreeGrafter"/>
</dbReference>
<evidence type="ECO:0000256" key="3">
    <source>
        <dbReference type="ARBA" id="ARBA00022507"/>
    </source>
</evidence>
<dbReference type="PRINTS" id="PR00901">
    <property type="entry name" value="PHEROMONEBAR"/>
</dbReference>
<accession>D8QF30</accession>
<feature type="region of interest" description="Disordered" evidence="10">
    <location>
        <begin position="366"/>
        <end position="538"/>
    </location>
</feature>
<feature type="compositionally biased region" description="Low complexity" evidence="10">
    <location>
        <begin position="469"/>
        <end position="480"/>
    </location>
</feature>
<keyword evidence="7 11" id="KW-0472">Membrane</keyword>
<feature type="compositionally biased region" description="Low complexity" evidence="10">
    <location>
        <begin position="499"/>
        <end position="513"/>
    </location>
</feature>
<evidence type="ECO:0000256" key="11">
    <source>
        <dbReference type="SAM" id="Phobius"/>
    </source>
</evidence>
<comment type="subcellular location">
    <subcellularLocation>
        <location evidence="1">Membrane</location>
        <topology evidence="1">Multi-pass membrane protein</topology>
    </subcellularLocation>
</comment>
<gene>
    <name evidence="12" type="primary">bbr2</name>
    <name evidence="12" type="ORF">SCHCODRAFT_85947</name>
</gene>
<dbReference type="KEGG" id="scm:SCHCO_01238578"/>
<dbReference type="STRING" id="578458.D8QF30"/>
<evidence type="ECO:0000256" key="1">
    <source>
        <dbReference type="ARBA" id="ARBA00004141"/>
    </source>
</evidence>
<dbReference type="HOGENOM" id="CLU_434864_0_0_1"/>
<keyword evidence="6" id="KW-0297">G-protein coupled receptor</keyword>